<reference evidence="4" key="1">
    <citation type="submission" date="2020-04" db="EMBL/GenBank/DDBJ databases">
        <authorList>
            <person name="Chiriac C."/>
            <person name="Salcher M."/>
            <person name="Ghai R."/>
            <person name="Kavagutti S V."/>
        </authorList>
    </citation>
    <scope>NUCLEOTIDE SEQUENCE</scope>
</reference>
<dbReference type="PANTHER" id="PTHR10133">
    <property type="entry name" value="DNA POLYMERASE I"/>
    <property type="match status" value="1"/>
</dbReference>
<keyword evidence="4" id="KW-0808">Transferase</keyword>
<evidence type="ECO:0000256" key="1">
    <source>
        <dbReference type="ARBA" id="ARBA00022705"/>
    </source>
</evidence>
<protein>
    <submittedName>
        <fullName evidence="4">DNA-directed DNA polymerase, family A, palm domain containing protein</fullName>
    </submittedName>
</protein>
<dbReference type="GO" id="GO:0003677">
    <property type="term" value="F:DNA binding"/>
    <property type="evidence" value="ECO:0007669"/>
    <property type="project" value="InterPro"/>
</dbReference>
<evidence type="ECO:0000259" key="3">
    <source>
        <dbReference type="SMART" id="SM00482"/>
    </source>
</evidence>
<dbReference type="GO" id="GO:0006261">
    <property type="term" value="P:DNA-templated DNA replication"/>
    <property type="evidence" value="ECO:0007669"/>
    <property type="project" value="InterPro"/>
</dbReference>
<dbReference type="Gene3D" id="3.30.70.370">
    <property type="match status" value="1"/>
</dbReference>
<dbReference type="InterPro" id="IPR002298">
    <property type="entry name" value="DNA_polymerase_A"/>
</dbReference>
<keyword evidence="1" id="KW-0235">DNA replication</keyword>
<dbReference type="SUPFAM" id="SSF56672">
    <property type="entry name" value="DNA/RNA polymerases"/>
    <property type="match status" value="1"/>
</dbReference>
<dbReference type="GO" id="GO:0039693">
    <property type="term" value="P:viral DNA genome replication"/>
    <property type="evidence" value="ECO:0007669"/>
    <property type="project" value="UniProtKB-KW"/>
</dbReference>
<keyword evidence="4" id="KW-0548">Nucleotidyltransferase</keyword>
<dbReference type="EMBL" id="LR796267">
    <property type="protein sequence ID" value="CAB4132484.1"/>
    <property type="molecule type" value="Genomic_DNA"/>
</dbReference>
<evidence type="ECO:0000313" key="4">
    <source>
        <dbReference type="EMBL" id="CAB4132484.1"/>
    </source>
</evidence>
<dbReference type="PRINTS" id="PR00868">
    <property type="entry name" value="DNAPOLI"/>
</dbReference>
<dbReference type="PANTHER" id="PTHR10133:SF27">
    <property type="entry name" value="DNA POLYMERASE NU"/>
    <property type="match status" value="1"/>
</dbReference>
<accession>A0A6J5LD85</accession>
<proteinExistence type="predicted"/>
<feature type="domain" description="DNA-directed DNA polymerase family A palm" evidence="3">
    <location>
        <begin position="2"/>
        <end position="189"/>
    </location>
</feature>
<dbReference type="Gene3D" id="1.10.150.20">
    <property type="entry name" value="5' to 3' exonuclease, C-terminal subdomain"/>
    <property type="match status" value="1"/>
</dbReference>
<name>A0A6J5LD85_9CAUD</name>
<dbReference type="InterPro" id="IPR043502">
    <property type="entry name" value="DNA/RNA_pol_sf"/>
</dbReference>
<organism evidence="4">
    <name type="scientific">uncultured Caudovirales phage</name>
    <dbReference type="NCBI Taxonomy" id="2100421"/>
    <lineage>
        <taxon>Viruses</taxon>
        <taxon>Duplodnaviria</taxon>
        <taxon>Heunggongvirae</taxon>
        <taxon>Uroviricota</taxon>
        <taxon>Caudoviricetes</taxon>
        <taxon>Peduoviridae</taxon>
        <taxon>Maltschvirus</taxon>
        <taxon>Maltschvirus maltsch</taxon>
    </lineage>
</organism>
<dbReference type="GO" id="GO:0006302">
    <property type="term" value="P:double-strand break repair"/>
    <property type="evidence" value="ECO:0007669"/>
    <property type="project" value="TreeGrafter"/>
</dbReference>
<sequence length="237" mass="27165">MLIQCDASQLEWRTLLELAKDQVGIDEILGGEDTHAKNQEAFGLPSRLIAKIFLFRTIYRGSGWSFANDPDFMHVSTSPDFWDDMNERFYRKYSGINACHTRWKDCIMGGNPIVGPMGRSWSCPPKRDYRGELKVPWTTLTNYPVQGTGADVMMMARIMAKKRIQDAAIPCDFISTVHDSIVVDTRSEFLEELKTIFDSVFADLPSRIRSVFQYNWTVPMACESKYGPNMKDMQKFS</sequence>
<dbReference type="SMART" id="SM00482">
    <property type="entry name" value="POLAc"/>
    <property type="match status" value="1"/>
</dbReference>
<gene>
    <name evidence="4" type="ORF">UFOVP248_41</name>
</gene>
<keyword evidence="4" id="KW-0239">DNA-directed DNA polymerase</keyword>
<dbReference type="InterPro" id="IPR001098">
    <property type="entry name" value="DNA-dir_DNA_pol_A_palm_dom"/>
</dbReference>
<dbReference type="GO" id="GO:0003887">
    <property type="term" value="F:DNA-directed DNA polymerase activity"/>
    <property type="evidence" value="ECO:0007669"/>
    <property type="project" value="UniProtKB-KW"/>
</dbReference>
<dbReference type="Pfam" id="PF00476">
    <property type="entry name" value="DNA_pol_A"/>
    <property type="match status" value="1"/>
</dbReference>
<keyword evidence="2" id="KW-1194">Viral DNA replication</keyword>
<evidence type="ECO:0000256" key="2">
    <source>
        <dbReference type="ARBA" id="ARBA00023109"/>
    </source>
</evidence>